<dbReference type="EMBL" id="CAJVPP010010988">
    <property type="protein sequence ID" value="CAG8712575.1"/>
    <property type="molecule type" value="Genomic_DNA"/>
</dbReference>
<accession>A0A9N9HYL9</accession>
<protein>
    <submittedName>
        <fullName evidence="2">9984_t:CDS:1</fullName>
    </submittedName>
</protein>
<proteinExistence type="predicted"/>
<keyword evidence="1" id="KW-0812">Transmembrane</keyword>
<evidence type="ECO:0000256" key="1">
    <source>
        <dbReference type="SAM" id="Phobius"/>
    </source>
</evidence>
<feature type="non-terminal residue" evidence="2">
    <location>
        <position position="1"/>
    </location>
</feature>
<dbReference type="AlphaFoldDB" id="A0A9N9HYL9"/>
<reference evidence="2" key="1">
    <citation type="submission" date="2021-06" db="EMBL/GenBank/DDBJ databases">
        <authorList>
            <person name="Kallberg Y."/>
            <person name="Tangrot J."/>
            <person name="Rosling A."/>
        </authorList>
    </citation>
    <scope>NUCLEOTIDE SEQUENCE</scope>
    <source>
        <strain evidence="2">87-6 pot B 2015</strain>
    </source>
</reference>
<keyword evidence="1" id="KW-1133">Transmembrane helix</keyword>
<keyword evidence="3" id="KW-1185">Reference proteome</keyword>
<comment type="caution">
    <text evidence="2">The sequence shown here is derived from an EMBL/GenBank/DDBJ whole genome shotgun (WGS) entry which is preliminary data.</text>
</comment>
<evidence type="ECO:0000313" key="3">
    <source>
        <dbReference type="Proteomes" id="UP000789375"/>
    </source>
</evidence>
<organism evidence="2 3">
    <name type="scientific">Funneliformis mosseae</name>
    <name type="common">Endomycorrhizal fungus</name>
    <name type="synonym">Glomus mosseae</name>
    <dbReference type="NCBI Taxonomy" id="27381"/>
    <lineage>
        <taxon>Eukaryota</taxon>
        <taxon>Fungi</taxon>
        <taxon>Fungi incertae sedis</taxon>
        <taxon>Mucoromycota</taxon>
        <taxon>Glomeromycotina</taxon>
        <taxon>Glomeromycetes</taxon>
        <taxon>Glomerales</taxon>
        <taxon>Glomeraceae</taxon>
        <taxon>Funneliformis</taxon>
    </lineage>
</organism>
<feature type="transmembrane region" description="Helical" evidence="1">
    <location>
        <begin position="12"/>
        <end position="39"/>
    </location>
</feature>
<gene>
    <name evidence="2" type="ORF">FMOSSE_LOCUS14423</name>
</gene>
<sequence length="51" mass="5852">NTEYIVTVESTVSVWGTVMFFLAVEVKTSFMLVIMCLIVEEYPLRHIPVTD</sequence>
<dbReference type="Proteomes" id="UP000789375">
    <property type="component" value="Unassembled WGS sequence"/>
</dbReference>
<name>A0A9N9HYL9_FUNMO</name>
<evidence type="ECO:0000313" key="2">
    <source>
        <dbReference type="EMBL" id="CAG8712575.1"/>
    </source>
</evidence>
<keyword evidence="1" id="KW-0472">Membrane</keyword>